<evidence type="ECO:0000313" key="1">
    <source>
        <dbReference type="EMBL" id="AMV62502.1"/>
    </source>
</evidence>
<evidence type="ECO:0000313" key="3">
    <source>
        <dbReference type="Proteomes" id="UP000076244"/>
    </source>
</evidence>
<dbReference type="Gene3D" id="1.10.1220.10">
    <property type="entry name" value="Met repressor-like"/>
    <property type="match status" value="1"/>
</dbReference>
<accession>A0A0R2HGW3</accession>
<reference evidence="3 4" key="1">
    <citation type="journal article" date="2016" name="PLoS ONE">
        <title>The Identification of Novel Diagnostic Marker Genes for the Detection of Beer Spoiling Pediococcus damnosus Strains Using the BlAst Diagnostic Gene findEr.</title>
        <authorList>
            <person name="Behr J."/>
            <person name="Geissler A.J."/>
            <person name="Schmid J."/>
            <person name="Zehe A."/>
            <person name="Vogel R.F."/>
        </authorList>
    </citation>
    <scope>NUCLEOTIDE SEQUENCE [LARGE SCALE GENOMIC DNA]</scope>
    <source>
        <strain evidence="1 4">TMW 2.1533</strain>
        <strain evidence="2 3">TMW 2.1535</strain>
    </source>
</reference>
<evidence type="ECO:0000313" key="4">
    <source>
        <dbReference type="Proteomes" id="UP000076405"/>
    </source>
</evidence>
<protein>
    <submittedName>
        <fullName evidence="1">Uncharacterized protein</fullName>
    </submittedName>
</protein>
<gene>
    <name evidence="1" type="ORF">ADU70_1008</name>
    <name evidence="2" type="ORF">ADU72_1697</name>
</gene>
<dbReference type="EMBL" id="CP012275">
    <property type="protein sequence ID" value="AMV62502.1"/>
    <property type="molecule type" value="Genomic_DNA"/>
</dbReference>
<dbReference type="Proteomes" id="UP000076244">
    <property type="component" value="Chromosome"/>
</dbReference>
<evidence type="ECO:0000313" key="2">
    <source>
        <dbReference type="EMBL" id="AMV67622.1"/>
    </source>
</evidence>
<organism evidence="1 4">
    <name type="scientific">Pediococcus damnosus</name>
    <dbReference type="NCBI Taxonomy" id="51663"/>
    <lineage>
        <taxon>Bacteria</taxon>
        <taxon>Bacillati</taxon>
        <taxon>Bacillota</taxon>
        <taxon>Bacilli</taxon>
        <taxon>Lactobacillales</taxon>
        <taxon>Lactobacillaceae</taxon>
        <taxon>Pediococcus</taxon>
    </lineage>
</organism>
<dbReference type="GO" id="GO:0006355">
    <property type="term" value="P:regulation of DNA-templated transcription"/>
    <property type="evidence" value="ECO:0007669"/>
    <property type="project" value="InterPro"/>
</dbReference>
<dbReference type="RefSeq" id="WP_046870805.1">
    <property type="nucleotide sequence ID" value="NZ_BAAAXI010000138.1"/>
</dbReference>
<proteinExistence type="predicted"/>
<dbReference type="KEGG" id="pdm:ADU72_1697"/>
<dbReference type="InterPro" id="IPR013321">
    <property type="entry name" value="Arc_rbn_hlx_hlx"/>
</dbReference>
<dbReference type="GeneID" id="57276067"/>
<sequence length="110" mass="12421">MANEKKDKRFLLRLDQGLYDRLAEEANRANQSVNMYIVSLLSNNHGTKSFENRQIIGQTVLGKDLNVDHGLAFVSGIYYRYLINDNGNVDTTAKYAVIEANGNILTLQKI</sequence>
<dbReference type="InterPro" id="IPR008651">
    <property type="entry name" value="Uncharacterised_HicB"/>
</dbReference>
<dbReference type="Pfam" id="PF05534">
    <property type="entry name" value="HicB"/>
    <property type="match status" value="1"/>
</dbReference>
<keyword evidence="3" id="KW-1185">Reference proteome</keyword>
<name>A0A0R2HGW3_9LACO</name>
<dbReference type="OrthoDB" id="2141513at2"/>
<dbReference type="SUPFAM" id="SSF47598">
    <property type="entry name" value="Ribbon-helix-helix"/>
    <property type="match status" value="1"/>
</dbReference>
<dbReference type="InterPro" id="IPR010985">
    <property type="entry name" value="Ribbon_hlx_hlx"/>
</dbReference>
<dbReference type="EMBL" id="CP012288">
    <property type="protein sequence ID" value="AMV67622.1"/>
    <property type="molecule type" value="Genomic_DNA"/>
</dbReference>
<dbReference type="AlphaFoldDB" id="A0A0R2HGW3"/>
<dbReference type="Proteomes" id="UP000076405">
    <property type="component" value="Chromosome"/>
</dbReference>